<dbReference type="OrthoDB" id="2968323at2759"/>
<evidence type="ECO:0000256" key="5">
    <source>
        <dbReference type="ARBA" id="ARBA00023128"/>
    </source>
</evidence>
<keyword evidence="5" id="KW-0496">Mitochondrion</keyword>
<dbReference type="AlphaFoldDB" id="A0A8T9BX33"/>
<evidence type="ECO:0000259" key="7">
    <source>
        <dbReference type="Pfam" id="PF01636"/>
    </source>
</evidence>
<evidence type="ECO:0000256" key="2">
    <source>
        <dbReference type="ARBA" id="ARBA00005543"/>
    </source>
</evidence>
<dbReference type="PANTHER" id="PTHR36091">
    <property type="entry name" value="ALTERED INHERITANCE OF MITOCHONDRIA PROTEIN 9, MITOCHONDRIAL"/>
    <property type="match status" value="1"/>
</dbReference>
<dbReference type="Gene3D" id="3.90.1200.10">
    <property type="match status" value="1"/>
</dbReference>
<proteinExistence type="inferred from homology"/>
<feature type="domain" description="Aminoglycoside phosphotransferase" evidence="7">
    <location>
        <begin position="315"/>
        <end position="352"/>
    </location>
</feature>
<comment type="subcellular location">
    <subcellularLocation>
        <location evidence="1">Mitochondrion</location>
    </subcellularLocation>
</comment>
<name>A0A8T9BX33_9HELO</name>
<evidence type="ECO:0000256" key="6">
    <source>
        <dbReference type="ARBA" id="ARBA00031849"/>
    </source>
</evidence>
<dbReference type="SUPFAM" id="SSF56112">
    <property type="entry name" value="Protein kinase-like (PK-like)"/>
    <property type="match status" value="2"/>
</dbReference>
<keyword evidence="9" id="KW-1185">Reference proteome</keyword>
<dbReference type="PANTHER" id="PTHR36091:SF1">
    <property type="entry name" value="ALTERED INHERITANCE OF MITOCHONDRIA PROTEIN 9, MITOCHONDRIAL"/>
    <property type="match status" value="1"/>
</dbReference>
<accession>A0A8T9BX33</accession>
<gene>
    <name evidence="8" type="primary">AIM9_8</name>
    <name evidence="8" type="ORF">LSUE1_G009735</name>
</gene>
<dbReference type="EMBL" id="QGMK01002440">
    <property type="protein sequence ID" value="TVY58611.1"/>
    <property type="molecule type" value="Genomic_DNA"/>
</dbReference>
<dbReference type="Proteomes" id="UP000469558">
    <property type="component" value="Unassembled WGS sequence"/>
</dbReference>
<keyword evidence="4" id="KW-0809">Transit peptide</keyword>
<evidence type="ECO:0000256" key="4">
    <source>
        <dbReference type="ARBA" id="ARBA00022946"/>
    </source>
</evidence>
<dbReference type="InterPro" id="IPR051035">
    <property type="entry name" value="Mito_inheritance_9"/>
</dbReference>
<dbReference type="InterPro" id="IPR011009">
    <property type="entry name" value="Kinase-like_dom_sf"/>
</dbReference>
<comment type="similarity">
    <text evidence="2">Belongs to the AIM9 family.</text>
</comment>
<comment type="caution">
    <text evidence="8">The sequence shown here is derived from an EMBL/GenBank/DDBJ whole genome shotgun (WGS) entry which is preliminary data.</text>
</comment>
<evidence type="ECO:0000313" key="9">
    <source>
        <dbReference type="Proteomes" id="UP000469558"/>
    </source>
</evidence>
<protein>
    <recommendedName>
        <fullName evidence="3">Altered inheritance of mitochondria protein 9, mitochondrial</fullName>
    </recommendedName>
    <alternativeName>
        <fullName evidence="6">Found in mitochondrial proteome protein 29</fullName>
    </alternativeName>
</protein>
<evidence type="ECO:0000256" key="3">
    <source>
        <dbReference type="ARBA" id="ARBA00016197"/>
    </source>
</evidence>
<reference evidence="8 9" key="1">
    <citation type="submission" date="2018-05" db="EMBL/GenBank/DDBJ databases">
        <title>Genome sequencing and assembly of the regulated plant pathogen Lachnellula willkommii and related sister species for the development of diagnostic species identification markers.</title>
        <authorList>
            <person name="Giroux E."/>
            <person name="Bilodeau G."/>
        </authorList>
    </citation>
    <scope>NUCLEOTIDE SEQUENCE [LARGE SCALE GENOMIC DNA]</scope>
    <source>
        <strain evidence="8 9">CBS 268.59</strain>
    </source>
</reference>
<organism evidence="8 9">
    <name type="scientific">Lachnellula suecica</name>
    <dbReference type="NCBI Taxonomy" id="602035"/>
    <lineage>
        <taxon>Eukaryota</taxon>
        <taxon>Fungi</taxon>
        <taxon>Dikarya</taxon>
        <taxon>Ascomycota</taxon>
        <taxon>Pezizomycotina</taxon>
        <taxon>Leotiomycetes</taxon>
        <taxon>Helotiales</taxon>
        <taxon>Lachnaceae</taxon>
        <taxon>Lachnellula</taxon>
    </lineage>
</organism>
<evidence type="ECO:0000256" key="1">
    <source>
        <dbReference type="ARBA" id="ARBA00004173"/>
    </source>
</evidence>
<sequence>MSSYKPTENEQLFSYTSGRWLWNEKQQLDARFRHFNISSLKKLACEVIGSTRCISLEKIGEGNFNKAFRLVMQNSQNLIVKIPNPNAGPTRHTTASEVATMEFGRTILNLPVPKVLAWSATSQNPVESEYIIMEEAREFQLHTVWPELELRAKRDIIYQIVDIEKKMLSVSFDKWVRLWLMEPSYSAAYLTCLHRIGSLYFKDSGLSKCEPVKATAVSREVEDGIESRFSIGPIVRREFWAGERSDMHHYHGPWKSVRQYLESIANREIDWISRHAVPNKTTQNPWQYTSDAQNSWEAHVSSLRKFISVIPSIIPKDPDLSSPRFWHPDFHSGNIYVDDNGTISSIIDWQGAWTAPLFIGANPPMLLDYSIEMMMKLPDNFKQLDQTTKDLLRYQVAQSILIHSYETRTAKENPLMHKMMRHPHGKTLKQLEAFANATWDNYLFPFRECLVRMRRQVSGGSSTQWGNFDVDGPCPYQFSDEEIRKHQEEGAAFNESQEFWESVGNIVSDEGYTATEDFGRAFKLFRRLREEGLTGLHGEERERFEKHTRWAVDNET</sequence>
<dbReference type="GO" id="GO:0005739">
    <property type="term" value="C:mitochondrion"/>
    <property type="evidence" value="ECO:0007669"/>
    <property type="project" value="UniProtKB-SubCell"/>
</dbReference>
<dbReference type="InterPro" id="IPR002575">
    <property type="entry name" value="Aminoglycoside_PTrfase"/>
</dbReference>
<evidence type="ECO:0000313" key="8">
    <source>
        <dbReference type="EMBL" id="TVY58611.1"/>
    </source>
</evidence>
<dbReference type="Pfam" id="PF01636">
    <property type="entry name" value="APH"/>
    <property type="match status" value="1"/>
</dbReference>